<dbReference type="AlphaFoldDB" id="A0A8H2ZNV4"/>
<feature type="region of interest" description="Disordered" evidence="1">
    <location>
        <begin position="25"/>
        <end position="56"/>
    </location>
</feature>
<organism evidence="2 3">
    <name type="scientific">Sclerotinia trifoliorum</name>
    <dbReference type="NCBI Taxonomy" id="28548"/>
    <lineage>
        <taxon>Eukaryota</taxon>
        <taxon>Fungi</taxon>
        <taxon>Dikarya</taxon>
        <taxon>Ascomycota</taxon>
        <taxon>Pezizomycotina</taxon>
        <taxon>Leotiomycetes</taxon>
        <taxon>Helotiales</taxon>
        <taxon>Sclerotiniaceae</taxon>
        <taxon>Sclerotinia</taxon>
    </lineage>
</organism>
<dbReference type="OrthoDB" id="3517723at2759"/>
<accession>A0A8H2ZNV4</accession>
<evidence type="ECO:0000313" key="2">
    <source>
        <dbReference type="EMBL" id="CAD6443276.1"/>
    </source>
</evidence>
<feature type="compositionally biased region" description="Polar residues" evidence="1">
    <location>
        <begin position="191"/>
        <end position="202"/>
    </location>
</feature>
<name>A0A8H2ZNV4_9HELO</name>
<evidence type="ECO:0000313" key="3">
    <source>
        <dbReference type="Proteomes" id="UP000624404"/>
    </source>
</evidence>
<reference evidence="2" key="1">
    <citation type="submission" date="2020-10" db="EMBL/GenBank/DDBJ databases">
        <authorList>
            <person name="Kusch S."/>
        </authorList>
    </citation>
    <scope>NUCLEOTIDE SEQUENCE</scope>
    <source>
        <strain evidence="2">SwB9</strain>
    </source>
</reference>
<sequence>MYSSATTNGLINCCRVHGVGKMGSIKSASMKENGEKRGWKRSKSKSSSWGIHKGNKGPRKYIVEVSDSKEEVVREELFEGLSGPWSDWFWSEDYQVFYRGRLDANDMWDYEYDYQVPKRETPRFVPPINIESVESEKVALEVSMELPDIGAEEYTWMMGFSEDMKIGVMDEEEVQDVETMKGKDGNESFEDQNSSENNTQINIEDAGKKANKKSMVTKDYERKQYGYGGRKR</sequence>
<proteinExistence type="predicted"/>
<protein>
    <submittedName>
        <fullName evidence="2">D8177bca-350c-4a76-b0d7-95195772106f</fullName>
    </submittedName>
</protein>
<dbReference type="EMBL" id="CAJHIA010000010">
    <property type="protein sequence ID" value="CAD6443276.1"/>
    <property type="molecule type" value="Genomic_DNA"/>
</dbReference>
<feature type="region of interest" description="Disordered" evidence="1">
    <location>
        <begin position="178"/>
        <end position="232"/>
    </location>
</feature>
<evidence type="ECO:0000256" key="1">
    <source>
        <dbReference type="SAM" id="MobiDB-lite"/>
    </source>
</evidence>
<keyword evidence="3" id="KW-1185">Reference proteome</keyword>
<comment type="caution">
    <text evidence="2">The sequence shown here is derived from an EMBL/GenBank/DDBJ whole genome shotgun (WGS) entry which is preliminary data.</text>
</comment>
<dbReference type="Proteomes" id="UP000624404">
    <property type="component" value="Unassembled WGS sequence"/>
</dbReference>
<gene>
    <name evidence="2" type="ORF">SCLTRI_LOCUS3068</name>
</gene>